<dbReference type="PROSITE" id="PS00018">
    <property type="entry name" value="EF_HAND_1"/>
    <property type="match status" value="2"/>
</dbReference>
<dbReference type="CDD" id="cd00051">
    <property type="entry name" value="EFh"/>
    <property type="match status" value="1"/>
</dbReference>
<dbReference type="InterPro" id="IPR050145">
    <property type="entry name" value="Centrin_CML-like"/>
</dbReference>
<dbReference type="PROSITE" id="PS50222">
    <property type="entry name" value="EF_HAND_2"/>
    <property type="match status" value="3"/>
</dbReference>
<dbReference type="Pfam" id="PF13499">
    <property type="entry name" value="EF-hand_7"/>
    <property type="match status" value="2"/>
</dbReference>
<dbReference type="GO" id="GO:0005509">
    <property type="term" value="F:calcium ion binding"/>
    <property type="evidence" value="ECO:0007669"/>
    <property type="project" value="InterPro"/>
</dbReference>
<evidence type="ECO:0000259" key="3">
    <source>
        <dbReference type="PROSITE" id="PS50222"/>
    </source>
</evidence>
<organism evidence="4 5">
    <name type="scientific">Dreissena polymorpha</name>
    <name type="common">Zebra mussel</name>
    <name type="synonym">Mytilus polymorpha</name>
    <dbReference type="NCBI Taxonomy" id="45954"/>
    <lineage>
        <taxon>Eukaryota</taxon>
        <taxon>Metazoa</taxon>
        <taxon>Spiralia</taxon>
        <taxon>Lophotrochozoa</taxon>
        <taxon>Mollusca</taxon>
        <taxon>Bivalvia</taxon>
        <taxon>Autobranchia</taxon>
        <taxon>Heteroconchia</taxon>
        <taxon>Euheterodonta</taxon>
        <taxon>Imparidentia</taxon>
        <taxon>Neoheterodontei</taxon>
        <taxon>Myida</taxon>
        <taxon>Dreissenoidea</taxon>
        <taxon>Dreissenidae</taxon>
        <taxon>Dreissena</taxon>
    </lineage>
</organism>
<proteinExistence type="predicted"/>
<evidence type="ECO:0000313" key="4">
    <source>
        <dbReference type="EMBL" id="KAH3849045.1"/>
    </source>
</evidence>
<keyword evidence="5" id="KW-1185">Reference proteome</keyword>
<dbReference type="AlphaFoldDB" id="A0A9D4R0Q2"/>
<dbReference type="Proteomes" id="UP000828390">
    <property type="component" value="Unassembled WGS sequence"/>
</dbReference>
<dbReference type="PANTHER" id="PTHR23050">
    <property type="entry name" value="CALCIUM BINDING PROTEIN"/>
    <property type="match status" value="1"/>
</dbReference>
<feature type="domain" description="EF-hand" evidence="3">
    <location>
        <begin position="49"/>
        <end position="80"/>
    </location>
</feature>
<gene>
    <name evidence="4" type="ORF">DPMN_091433</name>
</gene>
<dbReference type="Gene3D" id="1.10.238.10">
    <property type="entry name" value="EF-hand"/>
    <property type="match status" value="2"/>
</dbReference>
<name>A0A9D4R0Q2_DREPO</name>
<keyword evidence="2" id="KW-0106">Calcium</keyword>
<dbReference type="SMART" id="SM00054">
    <property type="entry name" value="EFh"/>
    <property type="match status" value="4"/>
</dbReference>
<evidence type="ECO:0000256" key="1">
    <source>
        <dbReference type="ARBA" id="ARBA00022737"/>
    </source>
</evidence>
<comment type="caution">
    <text evidence="4">The sequence shown here is derived from an EMBL/GenBank/DDBJ whole genome shotgun (WGS) entry which is preliminary data.</text>
</comment>
<dbReference type="InterPro" id="IPR011992">
    <property type="entry name" value="EF-hand-dom_pair"/>
</dbReference>
<sequence>MAKSYFDPKTPDIVIKSLFQKYDTDNSGFLDRKELSSLLEDDLGLTTRQVEVYFHLLDRDGNAKISPDELCTWLRSNERFKMVNDKSRFYAVCKAVDMFKKYDKDGSQYISFEELKGLLFEHGRNIDVKSAFKSMDQDGNGKISFPEFLKWLISIFQHNDNG</sequence>
<dbReference type="InterPro" id="IPR002048">
    <property type="entry name" value="EF_hand_dom"/>
</dbReference>
<dbReference type="InterPro" id="IPR018247">
    <property type="entry name" value="EF_Hand_1_Ca_BS"/>
</dbReference>
<accession>A0A9D4R0Q2</accession>
<reference evidence="4" key="2">
    <citation type="submission" date="2020-11" db="EMBL/GenBank/DDBJ databases">
        <authorList>
            <person name="McCartney M.A."/>
            <person name="Auch B."/>
            <person name="Kono T."/>
            <person name="Mallez S."/>
            <person name="Becker A."/>
            <person name="Gohl D.M."/>
            <person name="Silverstein K.A.T."/>
            <person name="Koren S."/>
            <person name="Bechman K.B."/>
            <person name="Herman A."/>
            <person name="Abrahante J.E."/>
            <person name="Garbe J."/>
        </authorList>
    </citation>
    <scope>NUCLEOTIDE SEQUENCE</scope>
    <source>
        <strain evidence="4">Duluth1</strain>
        <tissue evidence="4">Whole animal</tissue>
    </source>
</reference>
<dbReference type="EMBL" id="JAIWYP010000003">
    <property type="protein sequence ID" value="KAH3849045.1"/>
    <property type="molecule type" value="Genomic_DNA"/>
</dbReference>
<reference evidence="4" key="1">
    <citation type="journal article" date="2019" name="bioRxiv">
        <title>The Genome of the Zebra Mussel, Dreissena polymorpha: A Resource for Invasive Species Research.</title>
        <authorList>
            <person name="McCartney M.A."/>
            <person name="Auch B."/>
            <person name="Kono T."/>
            <person name="Mallez S."/>
            <person name="Zhang Y."/>
            <person name="Obille A."/>
            <person name="Becker A."/>
            <person name="Abrahante J.E."/>
            <person name="Garbe J."/>
            <person name="Badalamenti J.P."/>
            <person name="Herman A."/>
            <person name="Mangelson H."/>
            <person name="Liachko I."/>
            <person name="Sullivan S."/>
            <person name="Sone E.D."/>
            <person name="Koren S."/>
            <person name="Silverstein K.A.T."/>
            <person name="Beckman K.B."/>
            <person name="Gohl D.M."/>
        </authorList>
    </citation>
    <scope>NUCLEOTIDE SEQUENCE</scope>
    <source>
        <strain evidence="4">Duluth1</strain>
        <tissue evidence="4">Whole animal</tissue>
    </source>
</reference>
<keyword evidence="1" id="KW-0677">Repeat</keyword>
<dbReference type="SUPFAM" id="SSF47473">
    <property type="entry name" value="EF-hand"/>
    <property type="match status" value="1"/>
</dbReference>
<protein>
    <recommendedName>
        <fullName evidence="3">EF-hand domain-containing protein</fullName>
    </recommendedName>
</protein>
<feature type="domain" description="EF-hand" evidence="3">
    <location>
        <begin position="123"/>
        <end position="158"/>
    </location>
</feature>
<feature type="domain" description="EF-hand" evidence="3">
    <location>
        <begin position="10"/>
        <end position="45"/>
    </location>
</feature>
<evidence type="ECO:0000256" key="2">
    <source>
        <dbReference type="ARBA" id="ARBA00022837"/>
    </source>
</evidence>
<evidence type="ECO:0000313" key="5">
    <source>
        <dbReference type="Proteomes" id="UP000828390"/>
    </source>
</evidence>